<reference evidence="1 2" key="1">
    <citation type="submission" date="2014-04" db="EMBL/GenBank/DDBJ databases">
        <authorList>
            <person name="Sears C."/>
            <person name="Carroll K."/>
            <person name="Sack B.R."/>
            <person name="Qadri F."/>
            <person name="Myers L.L."/>
            <person name="Chung G.-T."/>
            <person name="Escheverria P."/>
            <person name="Fraser C.M."/>
            <person name="Sadzewicz L."/>
            <person name="Shefchek K.A."/>
            <person name="Tallon L."/>
            <person name="Das S.P."/>
            <person name="Daugherty S."/>
            <person name="Mongodin E.F."/>
        </authorList>
    </citation>
    <scope>NUCLEOTIDE SEQUENCE [LARGE SCALE GENOMIC DNA]</scope>
    <source>
        <strain evidence="1 2">3978 T3 ii</strain>
    </source>
</reference>
<comment type="caution">
    <text evidence="1">The sequence shown here is derived from an EMBL/GenBank/DDBJ whole genome shotgun (WGS) entry which is preliminary data.</text>
</comment>
<dbReference type="PATRIC" id="fig|1339349.3.peg.1136"/>
<proteinExistence type="predicted"/>
<evidence type="ECO:0000313" key="2">
    <source>
        <dbReference type="Proteomes" id="UP000028013"/>
    </source>
</evidence>
<dbReference type="AlphaFoldDB" id="A0A078S7E9"/>
<sequence length="39" mass="4506">MYHLRGSSFAHLQFTIYNVRSIFFAIYNAPSPRTANSNL</sequence>
<organism evidence="1 2">
    <name type="scientific">Bacteroides uniformis str. 3978 T3 ii</name>
    <dbReference type="NCBI Taxonomy" id="1339349"/>
    <lineage>
        <taxon>Bacteria</taxon>
        <taxon>Pseudomonadati</taxon>
        <taxon>Bacteroidota</taxon>
        <taxon>Bacteroidia</taxon>
        <taxon>Bacteroidales</taxon>
        <taxon>Bacteroidaceae</taxon>
        <taxon>Bacteroides</taxon>
    </lineage>
</organism>
<dbReference type="Proteomes" id="UP000028013">
    <property type="component" value="Unassembled WGS sequence"/>
</dbReference>
<name>A0A078S7E9_BACUN</name>
<dbReference type="EMBL" id="JNHN01000130">
    <property type="protein sequence ID" value="KDS54451.1"/>
    <property type="molecule type" value="Genomic_DNA"/>
</dbReference>
<accession>A0A078S7E9</accession>
<evidence type="ECO:0000313" key="1">
    <source>
        <dbReference type="EMBL" id="KDS54451.1"/>
    </source>
</evidence>
<gene>
    <name evidence="1" type="ORF">M094_4365</name>
</gene>
<protein>
    <submittedName>
        <fullName evidence="1">Uncharacterized protein</fullName>
    </submittedName>
</protein>